<feature type="transmembrane region" description="Helical" evidence="1">
    <location>
        <begin position="193"/>
        <end position="212"/>
    </location>
</feature>
<keyword evidence="1" id="KW-1133">Transmembrane helix</keyword>
<feature type="chain" id="PRO_5014189758" evidence="2">
    <location>
        <begin position="23"/>
        <end position="217"/>
    </location>
</feature>
<gene>
    <name evidence="3" type="ORF">SAMN05421762_0001</name>
</gene>
<dbReference type="STRING" id="517719.SAMN05421762_0001"/>
<accession>A0A1I1GUE3</accession>
<evidence type="ECO:0000256" key="1">
    <source>
        <dbReference type="SAM" id="Phobius"/>
    </source>
</evidence>
<dbReference type="AlphaFoldDB" id="A0A1I1GUE3"/>
<dbReference type="InterPro" id="IPR022472">
    <property type="entry name" value="VPLPA-CTERM"/>
</dbReference>
<organism evidence="3 4">
    <name type="scientific">Pseudooceanicola nitratireducens</name>
    <dbReference type="NCBI Taxonomy" id="517719"/>
    <lineage>
        <taxon>Bacteria</taxon>
        <taxon>Pseudomonadati</taxon>
        <taxon>Pseudomonadota</taxon>
        <taxon>Alphaproteobacteria</taxon>
        <taxon>Rhodobacterales</taxon>
        <taxon>Paracoccaceae</taxon>
        <taxon>Pseudooceanicola</taxon>
    </lineage>
</organism>
<protein>
    <submittedName>
        <fullName evidence="3">VPLPA-CTERM protein sorting domain-containing protein</fullName>
    </submittedName>
</protein>
<keyword evidence="2" id="KW-0732">Signal</keyword>
<keyword evidence="4" id="KW-1185">Reference proteome</keyword>
<reference evidence="3 4" key="1">
    <citation type="submission" date="2016-10" db="EMBL/GenBank/DDBJ databases">
        <authorList>
            <person name="de Groot N.N."/>
        </authorList>
    </citation>
    <scope>NUCLEOTIDE SEQUENCE [LARGE SCALE GENOMIC DNA]</scope>
    <source>
        <strain evidence="3 4">DSM 29619</strain>
    </source>
</reference>
<dbReference type="Proteomes" id="UP000231644">
    <property type="component" value="Unassembled WGS sequence"/>
</dbReference>
<evidence type="ECO:0000313" key="4">
    <source>
        <dbReference type="Proteomes" id="UP000231644"/>
    </source>
</evidence>
<dbReference type="NCBIfam" id="TIGR03370">
    <property type="entry name" value="VPLPA-CTERM"/>
    <property type="match status" value="1"/>
</dbReference>
<dbReference type="EMBL" id="FOLX01000001">
    <property type="protein sequence ID" value="SFC15076.1"/>
    <property type="molecule type" value="Genomic_DNA"/>
</dbReference>
<evidence type="ECO:0000313" key="3">
    <source>
        <dbReference type="EMBL" id="SFC15076.1"/>
    </source>
</evidence>
<evidence type="ECO:0000256" key="2">
    <source>
        <dbReference type="SAM" id="SignalP"/>
    </source>
</evidence>
<keyword evidence="1" id="KW-0472">Membrane</keyword>
<dbReference type="OrthoDB" id="9963518at2"/>
<feature type="signal peptide" evidence="2">
    <location>
        <begin position="1"/>
        <end position="22"/>
    </location>
</feature>
<name>A0A1I1GUE3_9RHOB</name>
<dbReference type="RefSeq" id="WP_093448551.1">
    <property type="nucleotide sequence ID" value="NZ_FNZG01000002.1"/>
</dbReference>
<sequence length="217" mass="21584">MKKALVAALFAATAFTATHASAASIDLTDEVFVAGSVTYNPSGPINGFAEQSSGVNFTFATGGQFRTVGAWNGGVIQPANPALAFGGGGGNTTTFSLTVSEDISLTAFAGFAQQFNTGAIFDVTGTGVSSTGNAFGTSAFLGTGTPVSTSFVGGPLSLTAGEVYTFTTTNGSASTVSFFTGFEFSIAGATPAVPLPAGLPLLAGGLGAFAWLRRRKG</sequence>
<proteinExistence type="predicted"/>
<keyword evidence="1" id="KW-0812">Transmembrane</keyword>